<organism evidence="3 4">
    <name type="scientific">Hyaloperonospora brassicae</name>
    <name type="common">Brassica downy mildew</name>
    <name type="synonym">Peronospora brassicae</name>
    <dbReference type="NCBI Taxonomy" id="162125"/>
    <lineage>
        <taxon>Eukaryota</taxon>
        <taxon>Sar</taxon>
        <taxon>Stramenopiles</taxon>
        <taxon>Oomycota</taxon>
        <taxon>Peronosporomycetes</taxon>
        <taxon>Peronosporales</taxon>
        <taxon>Peronosporaceae</taxon>
        <taxon>Hyaloperonospora</taxon>
    </lineage>
</organism>
<accession>A0AAV0UXR2</accession>
<keyword evidence="2" id="KW-0812">Transmembrane</keyword>
<comment type="caution">
    <text evidence="3">The sequence shown here is derived from an EMBL/GenBank/DDBJ whole genome shotgun (WGS) entry which is preliminary data.</text>
</comment>
<proteinExistence type="predicted"/>
<evidence type="ECO:0000256" key="2">
    <source>
        <dbReference type="SAM" id="Phobius"/>
    </source>
</evidence>
<evidence type="ECO:0000256" key="1">
    <source>
        <dbReference type="SAM" id="MobiDB-lite"/>
    </source>
</evidence>
<evidence type="ECO:0000313" key="4">
    <source>
        <dbReference type="Proteomes" id="UP001162031"/>
    </source>
</evidence>
<protein>
    <submittedName>
        <fullName evidence="3">Uncharacterized protein</fullName>
    </submittedName>
</protein>
<name>A0AAV0UXR2_HYABA</name>
<feature type="region of interest" description="Disordered" evidence="1">
    <location>
        <begin position="126"/>
        <end position="166"/>
    </location>
</feature>
<evidence type="ECO:0000313" key="3">
    <source>
        <dbReference type="EMBL" id="CAI5741742.1"/>
    </source>
</evidence>
<reference evidence="3" key="1">
    <citation type="submission" date="2022-12" db="EMBL/GenBank/DDBJ databases">
        <authorList>
            <person name="Webb A."/>
        </authorList>
    </citation>
    <scope>NUCLEOTIDE SEQUENCE</scope>
    <source>
        <strain evidence="3">Hp1</strain>
    </source>
</reference>
<gene>
    <name evidence="3" type="ORF">HBR001_LOCUS8627</name>
</gene>
<keyword evidence="2" id="KW-0472">Membrane</keyword>
<dbReference type="EMBL" id="CANTFL010001451">
    <property type="protein sequence ID" value="CAI5741742.1"/>
    <property type="molecule type" value="Genomic_DNA"/>
</dbReference>
<sequence length="332" mass="34714">MSHHYQQVAVPLAHTESSDTTLKAVNGKLLIDFDVDVQSRTDCTNVRVKGDDAIYSVNGSACGGRGQQPTGSRCPLKNDVAVANCFDTAKSFRNGECVAPTDSVCAQAADASWGCVWKADDADDDSDFVESAGGVTDPSGSTFRTESPTTTGDRRGASSKGYRSAGLSLEKSESNCTPISVAGDATFCVAGPICSGDGGQPTGSRCPVQGDSAISDCLATVSSYRKGACVARMDSVCQRVDSGAWGCVWNTRDDVRPTAIDTNEGTTTASASEGTAIVVVVVAAMVLTGVIAGVAFAWFRHKRSSWREDADIVIDGIVTPSKSVHNEVFRRV</sequence>
<keyword evidence="4" id="KW-1185">Reference proteome</keyword>
<dbReference type="Proteomes" id="UP001162031">
    <property type="component" value="Unassembled WGS sequence"/>
</dbReference>
<dbReference type="AlphaFoldDB" id="A0AAV0UXR2"/>
<feature type="compositionally biased region" description="Polar residues" evidence="1">
    <location>
        <begin position="138"/>
        <end position="151"/>
    </location>
</feature>
<keyword evidence="2" id="KW-1133">Transmembrane helix</keyword>
<feature type="transmembrane region" description="Helical" evidence="2">
    <location>
        <begin position="276"/>
        <end position="299"/>
    </location>
</feature>